<dbReference type="RefSeq" id="WP_007418171.1">
    <property type="nucleotide sequence ID" value="NZ_ABOX02000057.1"/>
</dbReference>
<evidence type="ECO:0000256" key="1">
    <source>
        <dbReference type="SAM" id="SignalP"/>
    </source>
</evidence>
<feature type="chain" id="PRO_5002895157" description="Glycoside hydrolase family 42 N-terminal domain-containing protein" evidence="1">
    <location>
        <begin position="30"/>
        <end position="919"/>
    </location>
</feature>
<keyword evidence="3" id="KW-1185">Reference proteome</keyword>
<evidence type="ECO:0000313" key="3">
    <source>
        <dbReference type="Proteomes" id="UP000003688"/>
    </source>
</evidence>
<proteinExistence type="predicted"/>
<dbReference type="OrthoDB" id="6387072at2"/>
<reference evidence="2 3" key="1">
    <citation type="journal article" date="2011" name="J. Bacteriol.">
        <title>Genome sequence of 'Pedosphaera parvula' Ellin514, an aerobic Verrucomicrobial isolate from pasture soil.</title>
        <authorList>
            <person name="Kant R."/>
            <person name="van Passel M.W."/>
            <person name="Sangwan P."/>
            <person name="Palva A."/>
            <person name="Lucas S."/>
            <person name="Copeland A."/>
            <person name="Lapidus A."/>
            <person name="Glavina Del Rio T."/>
            <person name="Dalin E."/>
            <person name="Tice H."/>
            <person name="Bruce D."/>
            <person name="Goodwin L."/>
            <person name="Pitluck S."/>
            <person name="Chertkov O."/>
            <person name="Larimer F.W."/>
            <person name="Land M.L."/>
            <person name="Hauser L."/>
            <person name="Brettin T.S."/>
            <person name="Detter J.C."/>
            <person name="Han S."/>
            <person name="de Vos W.M."/>
            <person name="Janssen P.H."/>
            <person name="Smidt H."/>
        </authorList>
    </citation>
    <scope>NUCLEOTIDE SEQUENCE [LARGE SCALE GENOMIC DNA]</scope>
    <source>
        <strain evidence="2 3">Ellin514</strain>
    </source>
</reference>
<evidence type="ECO:0000313" key="2">
    <source>
        <dbReference type="EMBL" id="EEF57793.1"/>
    </source>
</evidence>
<gene>
    <name evidence="2" type="ORF">Cflav_PD0893</name>
</gene>
<evidence type="ECO:0008006" key="4">
    <source>
        <dbReference type="Google" id="ProtNLM"/>
    </source>
</evidence>
<dbReference type="CDD" id="cd11576">
    <property type="entry name" value="GH99_GH71_like_2"/>
    <property type="match status" value="1"/>
</dbReference>
<feature type="signal peptide" evidence="1">
    <location>
        <begin position="1"/>
        <end position="29"/>
    </location>
</feature>
<organism evidence="2 3">
    <name type="scientific">Pedosphaera parvula (strain Ellin514)</name>
    <dbReference type="NCBI Taxonomy" id="320771"/>
    <lineage>
        <taxon>Bacteria</taxon>
        <taxon>Pseudomonadati</taxon>
        <taxon>Verrucomicrobiota</taxon>
        <taxon>Pedosphaerae</taxon>
        <taxon>Pedosphaerales</taxon>
        <taxon>Pedosphaeraceae</taxon>
        <taxon>Pedosphaera</taxon>
    </lineage>
</organism>
<dbReference type="AlphaFoldDB" id="B9XQT6"/>
<dbReference type="Proteomes" id="UP000003688">
    <property type="component" value="Unassembled WGS sequence"/>
</dbReference>
<dbReference type="EMBL" id="ABOX02000057">
    <property type="protein sequence ID" value="EEF57793.1"/>
    <property type="molecule type" value="Genomic_DNA"/>
</dbReference>
<accession>B9XQT6</accession>
<protein>
    <recommendedName>
        <fullName evidence="4">Glycoside hydrolase family 42 N-terminal domain-containing protein</fullName>
    </recommendedName>
</protein>
<dbReference type="Gene3D" id="3.20.20.80">
    <property type="entry name" value="Glycosidases"/>
    <property type="match status" value="1"/>
</dbReference>
<comment type="caution">
    <text evidence="2">The sequence shown here is derived from an EMBL/GenBank/DDBJ whole genome shotgun (WGS) entry which is preliminary data.</text>
</comment>
<sequence precursor="true">MSSPLSLFRICSANVATLLLILFALPAQADTIDSSTLNNKFLLGYQGWHACAGDGSALNRYVHWTGDDTIPNPGTVKHPIWPELSEFPPEELFPTDGIVLGNGQPAMVYSCYVSNTVARHFKWMQDYGIDGVLVQRFTKDVYQGADWGALKTTNLVNVRAAAEAYGRVFCVEYDISNDDPSQVISHLQNDWAYLTGTLGLTNSNRYLKHKGKPVVEIWGLGFVGVNIPPTDAQTIINNFRAAGCTVVGGVPQAWRALAGDSQTNAAWLNVYHSFDVINPWAVGRYQTTNQVDSVAKPAYIGDLADLTPRGIDYLPVIFPGYAVASGPRNGIPRLGGRFYWRQAYDAVSVGCNMAFGAMFDEIDEGTATYKLAPTMSTTPAVASMFALDVDGEAIPSDWYLRVGGEITKALRKEVPLNEPLPIAPNAEIKLLSPNGGEVWNAGDLALVNWNGSGSLTNVRIDLSTDGAATWSCLAYGVTNSGSALVLVPNTPSTNCWLRVAGLSGTPATWSATHFTIQTQPSFRPTHLQPLWSLAPGSRSYVTTDVSSTPNQRSLAYNSLSNQVIVVSRTGATTGLTVNVLDATTGQYLYQLNTTGITGGSIILLSVAVSDDGSVYAGNMSTSGGGVATYKLYRWPNSGSAAIPTTIFSGEPAGRTDSVRWGDTLAVQGAGTNTQIMIDAYGTNVCAIFTPVNSSLTSWISRSGPQDYFPGSIGRSLQFGPTNTFWQKRKADRLEKSGFSITGSLGTSNLVAYTFLPGSTGPVGIDFTRNLLGAINYCGNTNGPDTLDLYDISNINSPVLLARVNFPVNQKPNANFVGQIVFGGGKVFAIDGNNGIVAFSIVDALPPTAIRFTFCSLNGSGALQLSATGDPAPGYDLEISSNCVNWIPFATMTNFTGSIQFTDSAPALIPQRFYRLRAPK</sequence>
<keyword evidence="1" id="KW-0732">Signal</keyword>
<name>B9XQT6_PEDPL</name>
<dbReference type="STRING" id="320771.Cflav_PD0893"/>